<evidence type="ECO:0000256" key="1">
    <source>
        <dbReference type="SAM" id="MobiDB-lite"/>
    </source>
</evidence>
<evidence type="ECO:0000313" key="2">
    <source>
        <dbReference type="EMBL" id="KYQ53048.1"/>
    </source>
</evidence>
<evidence type="ECO:0000313" key="3">
    <source>
        <dbReference type="Proteomes" id="UP000075809"/>
    </source>
</evidence>
<name>A0A151WYT8_9HYME</name>
<accession>A0A151WYT8</accession>
<feature type="region of interest" description="Disordered" evidence="1">
    <location>
        <begin position="24"/>
        <end position="44"/>
    </location>
</feature>
<reference evidence="2 3" key="1">
    <citation type="submission" date="2015-09" db="EMBL/GenBank/DDBJ databases">
        <title>Trachymyrmex zeteki WGS genome.</title>
        <authorList>
            <person name="Nygaard S."/>
            <person name="Hu H."/>
            <person name="Boomsma J."/>
            <person name="Zhang G."/>
        </authorList>
    </citation>
    <scope>NUCLEOTIDE SEQUENCE [LARGE SCALE GENOMIC DNA]</scope>
    <source>
        <strain evidence="2">Tzet28-1</strain>
        <tissue evidence="2">Whole body</tissue>
    </source>
</reference>
<feature type="non-terminal residue" evidence="2">
    <location>
        <position position="1"/>
    </location>
</feature>
<keyword evidence="3" id="KW-1185">Reference proteome</keyword>
<organism evidence="2 3">
    <name type="scientific">Mycetomoellerius zeteki</name>
    <dbReference type="NCBI Taxonomy" id="64791"/>
    <lineage>
        <taxon>Eukaryota</taxon>
        <taxon>Metazoa</taxon>
        <taxon>Ecdysozoa</taxon>
        <taxon>Arthropoda</taxon>
        <taxon>Hexapoda</taxon>
        <taxon>Insecta</taxon>
        <taxon>Pterygota</taxon>
        <taxon>Neoptera</taxon>
        <taxon>Endopterygota</taxon>
        <taxon>Hymenoptera</taxon>
        <taxon>Apocrita</taxon>
        <taxon>Aculeata</taxon>
        <taxon>Formicoidea</taxon>
        <taxon>Formicidae</taxon>
        <taxon>Myrmicinae</taxon>
        <taxon>Mycetomoellerius</taxon>
    </lineage>
</organism>
<proteinExistence type="predicted"/>
<sequence length="140" mass="15728">REYFFWRGLRGEACNLGLHLSRRNAENTSRTTTRRNDNNDGSVKRNALSDAVLSGNEDAIIKASEMRRLVRMAFHLANAMTPSERVDPGMLNERADLAAVPDRNPEFKSNRVGVDESPQETRKLLLKLTVKSFNAAAMLP</sequence>
<dbReference type="Proteomes" id="UP000075809">
    <property type="component" value="Unassembled WGS sequence"/>
</dbReference>
<dbReference type="EMBL" id="KQ982649">
    <property type="protein sequence ID" value="KYQ53048.1"/>
    <property type="molecule type" value="Genomic_DNA"/>
</dbReference>
<dbReference type="AlphaFoldDB" id="A0A151WYT8"/>
<protein>
    <submittedName>
        <fullName evidence="2">Uncharacterized protein</fullName>
    </submittedName>
</protein>
<gene>
    <name evidence="2" type="ORF">ALC60_07775</name>
</gene>